<proteinExistence type="predicted"/>
<keyword evidence="1" id="KW-0808">Transferase</keyword>
<gene>
    <name evidence="1" type="ORF">FQA47_011978</name>
</gene>
<protein>
    <submittedName>
        <fullName evidence="1">Histone-lysine N-methyltransferase SMYD1</fullName>
    </submittedName>
</protein>
<evidence type="ECO:0000313" key="1">
    <source>
        <dbReference type="EMBL" id="KAF6730073.1"/>
    </source>
</evidence>
<comment type="caution">
    <text evidence="1">The sequence shown here is derived from an EMBL/GenBank/DDBJ whole genome shotgun (WGS) entry which is preliminary data.</text>
</comment>
<organism evidence="1 2">
    <name type="scientific">Oryzias melastigma</name>
    <name type="common">Marine medaka</name>
    <dbReference type="NCBI Taxonomy" id="30732"/>
    <lineage>
        <taxon>Eukaryota</taxon>
        <taxon>Metazoa</taxon>
        <taxon>Chordata</taxon>
        <taxon>Craniata</taxon>
        <taxon>Vertebrata</taxon>
        <taxon>Euteleostomi</taxon>
        <taxon>Actinopterygii</taxon>
        <taxon>Neopterygii</taxon>
        <taxon>Teleostei</taxon>
        <taxon>Neoteleostei</taxon>
        <taxon>Acanthomorphata</taxon>
        <taxon>Ovalentaria</taxon>
        <taxon>Atherinomorphae</taxon>
        <taxon>Beloniformes</taxon>
        <taxon>Adrianichthyidae</taxon>
        <taxon>Oryziinae</taxon>
        <taxon>Oryzias</taxon>
    </lineage>
</organism>
<evidence type="ECO:0000313" key="2">
    <source>
        <dbReference type="Proteomes" id="UP000646548"/>
    </source>
</evidence>
<dbReference type="GO" id="GO:0008168">
    <property type="term" value="F:methyltransferase activity"/>
    <property type="evidence" value="ECO:0007669"/>
    <property type="project" value="UniProtKB-KW"/>
</dbReference>
<keyword evidence="1" id="KW-0489">Methyltransferase</keyword>
<reference evidence="1" key="1">
    <citation type="journal article" name="BMC Genomics">
        <title>Long-read sequencing and de novo genome assembly of marine medaka (Oryzias melastigma).</title>
        <authorList>
            <person name="Liang P."/>
            <person name="Saqib H.S.A."/>
            <person name="Ni X."/>
            <person name="Shen Y."/>
        </authorList>
    </citation>
    <scope>NUCLEOTIDE SEQUENCE</scope>
    <source>
        <strain evidence="1">Bigg-433</strain>
    </source>
</reference>
<dbReference type="GO" id="GO:0032259">
    <property type="term" value="P:methylation"/>
    <property type="evidence" value="ECO:0007669"/>
    <property type="project" value="UniProtKB-KW"/>
</dbReference>
<name>A0A834CN53_ORYME</name>
<sequence>MLSSMLSASDADDGVGRLIRASAERHTPTSGPAPLAACYKRPLLANIQCTSTGPSRAHKRARAPYFTKNTTQNAFATAVSAGKRSSKGVVSVNLLITVIEPASVLAGPKHKQECSAIKAYGKVPNENIRLVARILWRLDKDGTVVSDMQLTTLGRVGGPHH</sequence>
<dbReference type="Proteomes" id="UP000646548">
    <property type="component" value="Unassembled WGS sequence"/>
</dbReference>
<accession>A0A834CN53</accession>
<dbReference type="AlphaFoldDB" id="A0A834CN53"/>
<dbReference type="EMBL" id="WKFB01000245">
    <property type="protein sequence ID" value="KAF6730073.1"/>
    <property type="molecule type" value="Genomic_DNA"/>
</dbReference>